<dbReference type="InterPro" id="IPR013783">
    <property type="entry name" value="Ig-like_fold"/>
</dbReference>
<feature type="domain" description="Fibronectin type-III" evidence="6">
    <location>
        <begin position="1495"/>
        <end position="1580"/>
    </location>
</feature>
<feature type="domain" description="Ig-like" evidence="5">
    <location>
        <begin position="2023"/>
        <end position="2066"/>
    </location>
</feature>
<keyword evidence="2" id="KW-0326">Glycosidase</keyword>
<gene>
    <name evidence="7" type="ORF">SAMN04487818_107130</name>
</gene>
<evidence type="ECO:0000259" key="5">
    <source>
        <dbReference type="PROSITE" id="PS50835"/>
    </source>
</evidence>
<keyword evidence="1" id="KW-0677">Repeat</keyword>
<feature type="domain" description="Fibronectin type-III" evidence="6">
    <location>
        <begin position="1674"/>
        <end position="1775"/>
    </location>
</feature>
<dbReference type="SMART" id="SM00060">
    <property type="entry name" value="FN3"/>
    <property type="match status" value="4"/>
</dbReference>
<keyword evidence="8" id="KW-1185">Reference proteome</keyword>
<dbReference type="Pfam" id="PF00041">
    <property type="entry name" value="fn3"/>
    <property type="match status" value="2"/>
</dbReference>
<dbReference type="GO" id="GO:0016798">
    <property type="term" value="F:hydrolase activity, acting on glycosyl bonds"/>
    <property type="evidence" value="ECO:0007669"/>
    <property type="project" value="UniProtKB-KW"/>
</dbReference>
<name>A0A1H9UBW8_9PSEU</name>
<feature type="region of interest" description="Disordered" evidence="4">
    <location>
        <begin position="368"/>
        <end position="407"/>
    </location>
</feature>
<keyword evidence="2" id="KW-0378">Hydrolase</keyword>
<dbReference type="PROSITE" id="PS50853">
    <property type="entry name" value="FN3"/>
    <property type="match status" value="3"/>
</dbReference>
<feature type="domain" description="Fibronectin type-III" evidence="6">
    <location>
        <begin position="1581"/>
        <end position="1671"/>
    </location>
</feature>
<proteinExistence type="predicted"/>
<evidence type="ECO:0000313" key="8">
    <source>
        <dbReference type="Proteomes" id="UP000199051"/>
    </source>
</evidence>
<feature type="region of interest" description="Disordered" evidence="4">
    <location>
        <begin position="1439"/>
        <end position="1461"/>
    </location>
</feature>
<dbReference type="GO" id="GO:0000272">
    <property type="term" value="P:polysaccharide catabolic process"/>
    <property type="evidence" value="ECO:0007669"/>
    <property type="project" value="UniProtKB-KW"/>
</dbReference>
<reference evidence="8" key="1">
    <citation type="submission" date="2016-10" db="EMBL/GenBank/DDBJ databases">
        <authorList>
            <person name="Varghese N."/>
            <person name="Submissions S."/>
        </authorList>
    </citation>
    <scope>NUCLEOTIDE SEQUENCE [LARGE SCALE GENOMIC DNA]</scope>
    <source>
        <strain evidence="8">DSM 44260</strain>
    </source>
</reference>
<feature type="compositionally biased region" description="Basic and acidic residues" evidence="4">
    <location>
        <begin position="381"/>
        <end position="401"/>
    </location>
</feature>
<dbReference type="RefSeq" id="WP_245782452.1">
    <property type="nucleotide sequence ID" value="NZ_FOGI01000007.1"/>
</dbReference>
<dbReference type="InterPro" id="IPR050964">
    <property type="entry name" value="Striated_Muscle_Regulatory"/>
</dbReference>
<dbReference type="Pfam" id="PF17963">
    <property type="entry name" value="Big_9"/>
    <property type="match status" value="4"/>
</dbReference>
<dbReference type="Gene3D" id="2.60.40.10">
    <property type="entry name" value="Immunoglobulins"/>
    <property type="match status" value="3"/>
</dbReference>
<evidence type="ECO:0000256" key="1">
    <source>
        <dbReference type="ARBA" id="ARBA00022737"/>
    </source>
</evidence>
<keyword evidence="3" id="KW-0624">Polysaccharide degradation</keyword>
<dbReference type="PANTHER" id="PTHR13817">
    <property type="entry name" value="TITIN"/>
    <property type="match status" value="1"/>
</dbReference>
<dbReference type="STRING" id="155974.SAMN04487818_107130"/>
<evidence type="ECO:0000256" key="3">
    <source>
        <dbReference type="ARBA" id="ARBA00023326"/>
    </source>
</evidence>
<dbReference type="EMBL" id="FOGI01000007">
    <property type="protein sequence ID" value="SES06849.1"/>
    <property type="molecule type" value="Genomic_DNA"/>
</dbReference>
<evidence type="ECO:0000313" key="7">
    <source>
        <dbReference type="EMBL" id="SES06849.1"/>
    </source>
</evidence>
<feature type="region of interest" description="Disordered" evidence="4">
    <location>
        <begin position="1751"/>
        <end position="1772"/>
    </location>
</feature>
<dbReference type="SUPFAM" id="SSF75011">
    <property type="entry name" value="3-carboxy-cis,cis-mucoante lactonizing enzyme"/>
    <property type="match status" value="1"/>
</dbReference>
<feature type="region of interest" description="Disordered" evidence="4">
    <location>
        <begin position="1565"/>
        <end position="1597"/>
    </location>
</feature>
<dbReference type="Proteomes" id="UP000199051">
    <property type="component" value="Unassembled WGS sequence"/>
</dbReference>
<feature type="compositionally biased region" description="Low complexity" evidence="4">
    <location>
        <begin position="1567"/>
        <end position="1578"/>
    </location>
</feature>
<feature type="compositionally biased region" description="Low complexity" evidence="4">
    <location>
        <begin position="1440"/>
        <end position="1449"/>
    </location>
</feature>
<dbReference type="InterPro" id="IPR036116">
    <property type="entry name" value="FN3_sf"/>
</dbReference>
<evidence type="ECO:0000256" key="4">
    <source>
        <dbReference type="SAM" id="MobiDB-lite"/>
    </source>
</evidence>
<protein>
    <submittedName>
        <fullName evidence="7">Fibronectin type III domain-containing protein</fullName>
    </submittedName>
</protein>
<dbReference type="SUPFAM" id="SSF49265">
    <property type="entry name" value="Fibronectin type III"/>
    <property type="match status" value="2"/>
</dbReference>
<dbReference type="InterPro" id="IPR007110">
    <property type="entry name" value="Ig-like_dom"/>
</dbReference>
<dbReference type="PROSITE" id="PS50835">
    <property type="entry name" value="IG_LIKE"/>
    <property type="match status" value="1"/>
</dbReference>
<accession>A0A1H9UBW8</accession>
<sequence length="2066" mass="212114">MGFLRRHRTAIASSVVLAIGATALVTYALSSTGYPVRQVDLDDGGIWVTSDRDGLFGRLNKPAGALDAAFYPPGGAQQTYQLDVHQDGSAVAARDSATGRLFPVDVSRAVALPEQGLSIGGDTELAMAGGTLAALEPRTGRVWATRVDTRAGMTNLGTLDPANAPIATVDQDAALAVAPDGTVRAVSKSGKVATIRASQNTFEEADYSNLPHALSSVQVTSVGGDMLVLDTNTGTLVLPDGKDVTIDADETTRLQQPGPGSDAVVIATQKALIAVSIADGRTTLLSDAGRGAPAAPVRLGGCVHAAWAGTPSGYVRACGGDKATPGNLRDESVLAKPVFRVNRGSIVLNDIATGAVWDLSTRKKVDNWSAVKPPPVQNPSDKTKNDKNTDAVKDKPPKAVDDNLGARPGRTTVLHVLDNDSDPAGNILSISAVTAPDNPAVRLAVSPDGQTVQVTMPESAVDTRFKYTIDDGQGLSATASVNVEARTVDENKPPELRAGFKASEWSVPSGGLVSIPAIADWRDFDGDPIVLAGAKVAEGSVTTTPAGFVDFTAPRKPGPQVVEYQVTDGRGEQVVGKETVTVQDPAATTAIAAIAQPDVVRGQVGQPITVRPLENDRPGSDPTDPTARLRLAGDLAAPPGAAVVTDIKTGLVTVTVARPGTVFLEYSAAFGNAPFAKGSIRVDATPAPSAPLPPVAVPDSAVVRAQLPTLVDVLANDVDPSGSLLVVQTAEPVVEDQVKVAIVKGRWLRITALTPTLSPNPQVVRYTVTNGLSGAVTGEVTVTQLGPPPDDTPVPKDDYAVVRAGDSVAIPVLDNDTTPGGSPISLQANVEGAPTRGQLSVTGITDPDTQVGKAYVTGNLVRYVPPATVDTPVKVVVSYVAVNPNGDQAVGQAHVTITPAPTPQVPNQPPAPQVVEARAIAGDTIKIVIPTSGLDPDGDSVSVTGIGSAAGLGRIIAIGATSITYQAYPSSAGTDTFKYLVTDPYGKTSESDIRVAIVPPGDPQPAIAVDDVVTAAPGIRLAIDVMGNDLHAPGDTIQVEPLAERNPNLPKEVSLNRESGLIELTAPDLTGKPLVIVYSITGGFGEPSIATLTVRGQRDYNMPPIAGDTYAEPRPGADTVEVDVLAAAGDVDGSAEDLTITKVFDAHASESGGKITMPVLDQPRTVAYELKDGGGATALGLIHVPASGKGAPYGKPGQSIEVPIDGTKTVSITDFVVDPAAKPVKLTLADRIFASPSIGLQVRNEGEQSLVLTAVPGYNGPAAITFEVTNGPSVTEGQTAYITVPVQIGPDVPILRCPSGTITLIAGGTTIGMDITSVCHVWTAKPGASVDLKYTAKWKAEAEGVDVEGSGSRTIRLTASGAARPGANGVLEVGVDGSPAPATPFAVRVIAAPAPSVSPVAVDGIKAGETAEVNLAQYVRSRLRDPVISVVSVRQVDGMSASSSSSGASVRITPGSESHGSMSFEVTVSDVADTSRNDRKVPGRITLRVLGVPDSPSIPIPGRTTLSKVVELAWGTPANNGAPIEGYEVAWDGGSQNCAASPCSISGLTNGRAYSFTVRARNLVGWSKPSPSSSSSTPDEVPGAVGGLTAAQPRDGGITLTWTPARNEGSEITRHEISWTGGGRMTVPGGATTATPANLDNDTVYTFTVIAVNAHGPGPAATTTAQSAGSPNRPPAPTLTVVQSTDAKRSAVRVSWPPVSANGPGPVTYTVTRTGGGGDKVVCENVRGLSCADDGITNDGTVYTYFLTATNSGPGDGHTSPPSPGAEMEASAKPDAFGPSYKAEATGVDGQAKISFDAPASHGRSNTVTCTWGNGNSCGTWEYPVEGKDNVEYTINGLPNGQQVGITLRTCNGSGAGNDPCNAPATEQVTTYGPMKDLVISTTASEDKVTYRVTVNPNGKPAQVRIQTDKGGGNETLTTQVGPWNHEATLNVGYATTVKITVTVTSQGRPTLTEEATQATGPEPPAPVVTVSKGAACGGANPCSSTKPDACTDASCAYIKVKVENFRGNTVTCSFTADTAGYPFVNETFTPGEERQTRNFYGSPGTKVTVTCRSSGSPTTSGTITW</sequence>
<dbReference type="PANTHER" id="PTHR13817:SF151">
    <property type="entry name" value="TITIN"/>
    <property type="match status" value="1"/>
</dbReference>
<evidence type="ECO:0000256" key="2">
    <source>
        <dbReference type="ARBA" id="ARBA00023295"/>
    </source>
</evidence>
<organism evidence="7 8">
    <name type="scientific">Actinokineospora terrae</name>
    <dbReference type="NCBI Taxonomy" id="155974"/>
    <lineage>
        <taxon>Bacteria</taxon>
        <taxon>Bacillati</taxon>
        <taxon>Actinomycetota</taxon>
        <taxon>Actinomycetes</taxon>
        <taxon>Pseudonocardiales</taxon>
        <taxon>Pseudonocardiaceae</taxon>
        <taxon>Actinokineospora</taxon>
    </lineage>
</organism>
<dbReference type="InterPro" id="IPR003961">
    <property type="entry name" value="FN3_dom"/>
</dbReference>
<dbReference type="CDD" id="cd00063">
    <property type="entry name" value="FN3"/>
    <property type="match status" value="2"/>
</dbReference>
<keyword evidence="3" id="KW-0119">Carbohydrate metabolism</keyword>
<evidence type="ECO:0000259" key="6">
    <source>
        <dbReference type="PROSITE" id="PS50853"/>
    </source>
</evidence>